<dbReference type="PATRIC" id="fig|1114972.6.peg.2364"/>
<gene>
    <name evidence="1" type="ORF">FD35_GL002301</name>
</gene>
<dbReference type="RefSeq" id="WP_017261266.1">
    <property type="nucleotide sequence ID" value="NZ_AUAW01000024.1"/>
</dbReference>
<dbReference type="PANTHER" id="PTHR39441:SF1">
    <property type="entry name" value="DUF2252 DOMAIN-CONTAINING PROTEIN"/>
    <property type="match status" value="1"/>
</dbReference>
<protein>
    <recommendedName>
        <fullName evidence="3">DUF2252 domain-containing protein</fullName>
    </recommendedName>
</protein>
<evidence type="ECO:0000313" key="2">
    <source>
        <dbReference type="Proteomes" id="UP000051999"/>
    </source>
</evidence>
<evidence type="ECO:0008006" key="3">
    <source>
        <dbReference type="Google" id="ProtNLM"/>
    </source>
</evidence>
<evidence type="ECO:0000313" key="1">
    <source>
        <dbReference type="EMBL" id="KRL55771.1"/>
    </source>
</evidence>
<dbReference type="PANTHER" id="PTHR39441">
    <property type="entry name" value="DUF2252 DOMAIN-CONTAINING PROTEIN"/>
    <property type="match status" value="1"/>
</dbReference>
<organism evidence="1 2">
    <name type="scientific">Furfurilactobacillus rossiae DSM 15814</name>
    <dbReference type="NCBI Taxonomy" id="1114972"/>
    <lineage>
        <taxon>Bacteria</taxon>
        <taxon>Bacillati</taxon>
        <taxon>Bacillota</taxon>
        <taxon>Bacilli</taxon>
        <taxon>Lactobacillales</taxon>
        <taxon>Lactobacillaceae</taxon>
        <taxon>Furfurilactobacillus</taxon>
    </lineage>
</organism>
<dbReference type="InterPro" id="IPR018721">
    <property type="entry name" value="DUF2252"/>
</dbReference>
<name>A0A0R1RR00_9LACO</name>
<dbReference type="STRING" id="1114972.FD35_GL002301"/>
<sequence>MANRGLDINNIIVNSSQTDLEHMGDKLREKVPFDALGTFKQTQRDPTLLMQRISDMLVPELLPERYRRMGVSAFTFFRGTAELMAFDLNHQASTHIPVIISGDAHLGNFGFFASPERRLVFDLNDFDEAGVNSWERDVKRLLVSVILAGRENGYTDKKIHKITRNVAKSYRAGIEASIKRSTIDRFYPANDVASILGAVPEGDPTAEMIQYFLDKAGKRNSEQVVKKFTQTTDAGLRFVDNAKITRHTNDDVTRNIIDYLADYRSTVRTDIALLLSQYHITDIARHCVGVGSFGSRCYLVLLTSIDGSHLVLQIKEALPTRKTGAERQLALTSTFEENEGRRIIDSQKILQSASDPFLGYFQSKKHSFYVRQFRDMKTSVDLATLSEDQFHVYAESCGRLLAVDHCQTPTGPMIAGYIGDSKKFDRAMTDWAEAYIPQVEKDYAIFLKNHPKEQALTESAK</sequence>
<dbReference type="EMBL" id="AZFF01000006">
    <property type="protein sequence ID" value="KRL55771.1"/>
    <property type="molecule type" value="Genomic_DNA"/>
</dbReference>
<dbReference type="Pfam" id="PF10009">
    <property type="entry name" value="DUF2252"/>
    <property type="match status" value="1"/>
</dbReference>
<comment type="caution">
    <text evidence="1">The sequence shown here is derived from an EMBL/GenBank/DDBJ whole genome shotgun (WGS) entry which is preliminary data.</text>
</comment>
<keyword evidence="2" id="KW-1185">Reference proteome</keyword>
<reference evidence="1 2" key="1">
    <citation type="journal article" date="2015" name="Genome Announc.">
        <title>Expanding the biotechnology potential of lactobacilli through comparative genomics of 213 strains and associated genera.</title>
        <authorList>
            <person name="Sun Z."/>
            <person name="Harris H.M."/>
            <person name="McCann A."/>
            <person name="Guo C."/>
            <person name="Argimon S."/>
            <person name="Zhang W."/>
            <person name="Yang X."/>
            <person name="Jeffery I.B."/>
            <person name="Cooney J.C."/>
            <person name="Kagawa T.F."/>
            <person name="Liu W."/>
            <person name="Song Y."/>
            <person name="Salvetti E."/>
            <person name="Wrobel A."/>
            <person name="Rasinkangas P."/>
            <person name="Parkhill J."/>
            <person name="Rea M.C."/>
            <person name="O'Sullivan O."/>
            <person name="Ritari J."/>
            <person name="Douillard F.P."/>
            <person name="Paul Ross R."/>
            <person name="Yang R."/>
            <person name="Briner A.E."/>
            <person name="Felis G.E."/>
            <person name="de Vos W.M."/>
            <person name="Barrangou R."/>
            <person name="Klaenhammer T.R."/>
            <person name="Caufield P.W."/>
            <person name="Cui Y."/>
            <person name="Zhang H."/>
            <person name="O'Toole P.W."/>
        </authorList>
    </citation>
    <scope>NUCLEOTIDE SEQUENCE [LARGE SCALE GENOMIC DNA]</scope>
    <source>
        <strain evidence="1 2">DSM 15814</strain>
    </source>
</reference>
<dbReference type="AlphaFoldDB" id="A0A0R1RR00"/>
<accession>A0A0R1RR00</accession>
<dbReference type="OrthoDB" id="1491115at2"/>
<proteinExistence type="predicted"/>
<dbReference type="Proteomes" id="UP000051999">
    <property type="component" value="Unassembled WGS sequence"/>
</dbReference>
<dbReference type="eggNOG" id="COG4320">
    <property type="taxonomic scope" value="Bacteria"/>
</dbReference>